<dbReference type="AlphaFoldDB" id="A0A7X1FV22"/>
<reference evidence="1 2" key="1">
    <citation type="submission" date="2020-08" db="EMBL/GenBank/DDBJ databases">
        <title>The genome sequence of type strain Novosphingobium flavum NBRC 111647.</title>
        <authorList>
            <person name="Liu Y."/>
        </authorList>
    </citation>
    <scope>NUCLEOTIDE SEQUENCE [LARGE SCALE GENOMIC DNA]</scope>
    <source>
        <strain evidence="1 2">NBRC 111647</strain>
    </source>
</reference>
<dbReference type="Proteomes" id="UP000566813">
    <property type="component" value="Unassembled WGS sequence"/>
</dbReference>
<name>A0A7X1FV22_9SPHN</name>
<dbReference type="EMBL" id="JACLAW010000022">
    <property type="protein sequence ID" value="MBC2667506.1"/>
    <property type="molecule type" value="Genomic_DNA"/>
</dbReference>
<proteinExistence type="predicted"/>
<protein>
    <recommendedName>
        <fullName evidence="3">DUF1871 family protein</fullName>
    </recommendedName>
</protein>
<evidence type="ECO:0000313" key="2">
    <source>
        <dbReference type="Proteomes" id="UP000566813"/>
    </source>
</evidence>
<gene>
    <name evidence="1" type="ORF">H7F51_18460</name>
</gene>
<sequence>MIRKLEELKRLLLNDWDPIGVAGMPEAVDEYDAYALHLHGRLVAGASVEAVAEYLNWVVTARMELSGDLAHDREIASRAVAIYGYAD</sequence>
<evidence type="ECO:0000313" key="1">
    <source>
        <dbReference type="EMBL" id="MBC2667506.1"/>
    </source>
</evidence>
<organism evidence="1 2">
    <name type="scientific">Novosphingobium flavum</name>
    <dbReference type="NCBI Taxonomy" id="1778672"/>
    <lineage>
        <taxon>Bacteria</taxon>
        <taxon>Pseudomonadati</taxon>
        <taxon>Pseudomonadota</taxon>
        <taxon>Alphaproteobacteria</taxon>
        <taxon>Sphingomonadales</taxon>
        <taxon>Sphingomonadaceae</taxon>
        <taxon>Novosphingobium</taxon>
    </lineage>
</organism>
<evidence type="ECO:0008006" key="3">
    <source>
        <dbReference type="Google" id="ProtNLM"/>
    </source>
</evidence>
<keyword evidence="2" id="KW-1185">Reference proteome</keyword>
<comment type="caution">
    <text evidence="1">The sequence shown here is derived from an EMBL/GenBank/DDBJ whole genome shotgun (WGS) entry which is preliminary data.</text>
</comment>
<dbReference type="RefSeq" id="WP_185665800.1">
    <property type="nucleotide sequence ID" value="NZ_JACLAW010000022.1"/>
</dbReference>
<accession>A0A7X1FV22</accession>